<dbReference type="InterPro" id="IPR049176">
    <property type="entry name" value="COG5_N"/>
</dbReference>
<dbReference type="PANTHER" id="PTHR13228">
    <property type="entry name" value="CONSERVED OLIGOMERIC GOLGI COMPLEX COMPONENT 5"/>
    <property type="match status" value="1"/>
</dbReference>
<feature type="region of interest" description="Disordered" evidence="5">
    <location>
        <begin position="253"/>
        <end position="277"/>
    </location>
</feature>
<name>A0A8S1CLZ4_9INSE</name>
<evidence type="ECO:0000256" key="4">
    <source>
        <dbReference type="ARBA" id="ARBA00023136"/>
    </source>
</evidence>
<proteinExistence type="predicted"/>
<dbReference type="AlphaFoldDB" id="A0A8S1CLZ4"/>
<evidence type="ECO:0000259" key="7">
    <source>
        <dbReference type="Pfam" id="PF20649"/>
    </source>
</evidence>
<dbReference type="OrthoDB" id="18786at2759"/>
<evidence type="ECO:0000313" key="9">
    <source>
        <dbReference type="Proteomes" id="UP000494165"/>
    </source>
</evidence>
<dbReference type="Proteomes" id="UP000494165">
    <property type="component" value="Unassembled WGS sequence"/>
</dbReference>
<reference evidence="8 9" key="1">
    <citation type="submission" date="2020-04" db="EMBL/GenBank/DDBJ databases">
        <authorList>
            <person name="Alioto T."/>
            <person name="Alioto T."/>
            <person name="Gomez Garrido J."/>
        </authorList>
    </citation>
    <scope>NUCLEOTIDE SEQUENCE [LARGE SCALE GENOMIC DNA]</scope>
</reference>
<dbReference type="InterPro" id="IPR019465">
    <property type="entry name" value="Cog5"/>
</dbReference>
<evidence type="ECO:0000259" key="6">
    <source>
        <dbReference type="Pfam" id="PF10392"/>
    </source>
</evidence>
<dbReference type="InterPro" id="IPR048485">
    <property type="entry name" value="COG5_helical"/>
</dbReference>
<dbReference type="Pfam" id="PF20649">
    <property type="entry name" value="COG5_C"/>
    <property type="match status" value="1"/>
</dbReference>
<gene>
    <name evidence="8" type="ORF">CLODIP_2_CD01497</name>
</gene>
<sequence length="673" mass="75526">MSHSEDFWQNIENDDFFKVFLQGNYNNGKTLEMVSQGLAVADQLAKLSEGVTVLDRELMRQVTDHYEDLISQATCIEKLEDVLNVMQPHIQYLLVAVERLSSKIVEPYNRIQSQTRMLNNLHATSDLLRRGVRISQLIKRLQTHMNGGPQELTKAAKVLSELDEMSLDVDLSHLEAIDKDLRLARHHRADVDRQARQLLVDGLAAQNNAQVENALLVFHNLGHLQNTIKQIMISSKDHVASKLRSELDFQNLTQQNTPSASKRAGGPGGPGRAPLVTPGKSAEFRSSLWSAIEKCLECVLVETKKVATLQKQLASSPTLAPHVKEVDIECTKFWDEVLFILGSELTRATQSSIFIQQTLEGEYPKLIKQYLEMCNRMQAFSNQQRNSLFSVFSNQQYDLNRKVINSFENAYLARSMSRLFDPVNNMFSAEDGIPSHDNIDSILRTVLDELSVSMVESHLNKVVASNVANTIKLFCTKCEQQIVTGSDAVQFIEAPTTGQLLNASLVDILHYLTLQTKRRVGNINGLSPEAITIIFDALESCSSLAISIIMPVVTAIESSMEAILLTMHNEDFSQNGDKSEAPCSLYVKELLSYLSRVSGQYLSLFKWPEILAESVRPAAERCLDLFVRLACLVRPLGSFGRLKLAADFGQVCKLTYYTKLLIIKEILYLRVDT</sequence>
<organism evidence="8 9">
    <name type="scientific">Cloeon dipterum</name>
    <dbReference type="NCBI Taxonomy" id="197152"/>
    <lineage>
        <taxon>Eukaryota</taxon>
        <taxon>Metazoa</taxon>
        <taxon>Ecdysozoa</taxon>
        <taxon>Arthropoda</taxon>
        <taxon>Hexapoda</taxon>
        <taxon>Insecta</taxon>
        <taxon>Pterygota</taxon>
        <taxon>Palaeoptera</taxon>
        <taxon>Ephemeroptera</taxon>
        <taxon>Pisciforma</taxon>
        <taxon>Baetidae</taxon>
        <taxon>Cloeon</taxon>
    </lineage>
</organism>
<accession>A0A8S1CLZ4</accession>
<dbReference type="EMBL" id="CADEPI010000024">
    <property type="protein sequence ID" value="CAB3366263.1"/>
    <property type="molecule type" value="Genomic_DNA"/>
</dbReference>
<keyword evidence="9" id="KW-1185">Reference proteome</keyword>
<dbReference type="GO" id="GO:0006891">
    <property type="term" value="P:intra-Golgi vesicle-mediated transport"/>
    <property type="evidence" value="ECO:0007669"/>
    <property type="project" value="InterPro"/>
</dbReference>
<comment type="caution">
    <text evidence="8">The sequence shown here is derived from an EMBL/GenBank/DDBJ whole genome shotgun (WGS) entry which is preliminary data.</text>
</comment>
<evidence type="ECO:0000313" key="8">
    <source>
        <dbReference type="EMBL" id="CAB3366263.1"/>
    </source>
</evidence>
<evidence type="ECO:0000256" key="1">
    <source>
        <dbReference type="ARBA" id="ARBA00004395"/>
    </source>
</evidence>
<protein>
    <recommendedName>
        <fullName evidence="2">Conserved oligomeric Golgi complex subunit 5</fullName>
    </recommendedName>
</protein>
<keyword evidence="3" id="KW-0333">Golgi apparatus</keyword>
<keyword evidence="4" id="KW-0472">Membrane</keyword>
<dbReference type="PANTHER" id="PTHR13228:SF3">
    <property type="entry name" value="CONSERVED OLIGOMERIC GOLGI COMPLEX SUBUNIT 5"/>
    <property type="match status" value="1"/>
</dbReference>
<feature type="domain" description="Conserved oligomeric Golgi complex subunit 5 helical" evidence="7">
    <location>
        <begin position="171"/>
        <end position="371"/>
    </location>
</feature>
<evidence type="ECO:0000256" key="2">
    <source>
        <dbReference type="ARBA" id="ARBA00020974"/>
    </source>
</evidence>
<dbReference type="GO" id="GO:0000139">
    <property type="term" value="C:Golgi membrane"/>
    <property type="evidence" value="ECO:0007669"/>
    <property type="project" value="UniProtKB-SubCell"/>
</dbReference>
<evidence type="ECO:0000256" key="3">
    <source>
        <dbReference type="ARBA" id="ARBA00023034"/>
    </source>
</evidence>
<feature type="domain" description="Conserved oligomeric Golgi complex subunit 5 N-terminal" evidence="6">
    <location>
        <begin position="38"/>
        <end position="141"/>
    </location>
</feature>
<dbReference type="Pfam" id="PF10392">
    <property type="entry name" value="COG5_N"/>
    <property type="match status" value="1"/>
</dbReference>
<dbReference type="GO" id="GO:0017119">
    <property type="term" value="C:Golgi transport complex"/>
    <property type="evidence" value="ECO:0007669"/>
    <property type="project" value="InterPro"/>
</dbReference>
<evidence type="ECO:0000256" key="5">
    <source>
        <dbReference type="SAM" id="MobiDB-lite"/>
    </source>
</evidence>
<comment type="subcellular location">
    <subcellularLocation>
        <location evidence="1">Golgi apparatus membrane</location>
        <topology evidence="1">Peripheral membrane protein</topology>
    </subcellularLocation>
</comment>